<dbReference type="EMBL" id="QKWP01000300">
    <property type="protein sequence ID" value="RIB22627.1"/>
    <property type="molecule type" value="Genomic_DNA"/>
</dbReference>
<sequence>MSQQPTRRAQELQLSETEKAYLNRTLLALEGARNNQENDQATQIIFPNTELTQATQDYLLQHHTQLVLETTTTRRNPRTNNLEIIGTPINTEAIGVIHQTAFGQYTVYYAYDQINNKRLGYQLISLIPDRKTRTYYIRKIILLLENYKSEIVKELPILETPRLKEYYKTALILISVNQGILEERIKEILIQNIEGEIVDKIVETLLYINNTK</sequence>
<comment type="caution">
    <text evidence="1">The sequence shown here is derived from an EMBL/GenBank/DDBJ whole genome shotgun (WGS) entry which is preliminary data.</text>
</comment>
<organism evidence="1 2">
    <name type="scientific">Gigaspora rosea</name>
    <dbReference type="NCBI Taxonomy" id="44941"/>
    <lineage>
        <taxon>Eukaryota</taxon>
        <taxon>Fungi</taxon>
        <taxon>Fungi incertae sedis</taxon>
        <taxon>Mucoromycota</taxon>
        <taxon>Glomeromycotina</taxon>
        <taxon>Glomeromycetes</taxon>
        <taxon>Diversisporales</taxon>
        <taxon>Gigasporaceae</taxon>
        <taxon>Gigaspora</taxon>
    </lineage>
</organism>
<dbReference type="AlphaFoldDB" id="A0A397VMS5"/>
<reference evidence="1 2" key="1">
    <citation type="submission" date="2018-06" db="EMBL/GenBank/DDBJ databases">
        <title>Comparative genomics reveals the genomic features of Rhizophagus irregularis, R. cerebriforme, R. diaphanum and Gigaspora rosea, and their symbiotic lifestyle signature.</title>
        <authorList>
            <person name="Morin E."/>
            <person name="San Clemente H."/>
            <person name="Chen E.C.H."/>
            <person name="De La Providencia I."/>
            <person name="Hainaut M."/>
            <person name="Kuo A."/>
            <person name="Kohler A."/>
            <person name="Murat C."/>
            <person name="Tang N."/>
            <person name="Roy S."/>
            <person name="Loubradou J."/>
            <person name="Henrissat B."/>
            <person name="Grigoriev I.V."/>
            <person name="Corradi N."/>
            <person name="Roux C."/>
            <person name="Martin F.M."/>
        </authorList>
    </citation>
    <scope>NUCLEOTIDE SEQUENCE [LARGE SCALE GENOMIC DNA]</scope>
    <source>
        <strain evidence="1 2">DAOM 194757</strain>
    </source>
</reference>
<dbReference type="Proteomes" id="UP000266673">
    <property type="component" value="Unassembled WGS sequence"/>
</dbReference>
<name>A0A397VMS5_9GLOM</name>
<evidence type="ECO:0000313" key="2">
    <source>
        <dbReference type="Proteomes" id="UP000266673"/>
    </source>
</evidence>
<gene>
    <name evidence="1" type="ORF">C2G38_2173485</name>
</gene>
<protein>
    <submittedName>
        <fullName evidence="1">Uncharacterized protein</fullName>
    </submittedName>
</protein>
<evidence type="ECO:0000313" key="1">
    <source>
        <dbReference type="EMBL" id="RIB22627.1"/>
    </source>
</evidence>
<proteinExistence type="predicted"/>
<dbReference type="OrthoDB" id="2473745at2759"/>
<accession>A0A397VMS5</accession>
<keyword evidence="2" id="KW-1185">Reference proteome</keyword>